<evidence type="ECO:0000313" key="3">
    <source>
        <dbReference type="Proteomes" id="UP001161409"/>
    </source>
</evidence>
<dbReference type="InterPro" id="IPR013969">
    <property type="entry name" value="Oligosacch_biosynth_Alg14"/>
</dbReference>
<gene>
    <name evidence="2" type="ORF">GCM10007924_31490</name>
</gene>
<sequence>MAYVTSKAEYEPDVMEDARRREQRPPRFYKIIEANRWKKADLIRQCAQILAILIRERPHVIVTTGAAPGFFALLLGKILRSRTIWIDSIANAEEMSLSGQKAKSFADLWLTQWEHLSGGSGGGASPDRDKPDYKGAVL</sequence>
<dbReference type="Proteomes" id="UP001161409">
    <property type="component" value="Unassembled WGS sequence"/>
</dbReference>
<protein>
    <submittedName>
        <fullName evidence="2">Uncharacterized protein</fullName>
    </submittedName>
</protein>
<organism evidence="2 3">
    <name type="scientific">Sneathiella chinensis</name>
    <dbReference type="NCBI Taxonomy" id="349750"/>
    <lineage>
        <taxon>Bacteria</taxon>
        <taxon>Pseudomonadati</taxon>
        <taxon>Pseudomonadota</taxon>
        <taxon>Alphaproteobacteria</taxon>
        <taxon>Sneathiellales</taxon>
        <taxon>Sneathiellaceae</taxon>
        <taxon>Sneathiella</taxon>
    </lineage>
</organism>
<dbReference type="Gene3D" id="3.40.50.2000">
    <property type="entry name" value="Glycogen Phosphorylase B"/>
    <property type="match status" value="1"/>
</dbReference>
<evidence type="ECO:0000256" key="1">
    <source>
        <dbReference type="SAM" id="MobiDB-lite"/>
    </source>
</evidence>
<feature type="compositionally biased region" description="Basic and acidic residues" evidence="1">
    <location>
        <begin position="126"/>
        <end position="138"/>
    </location>
</feature>
<comment type="caution">
    <text evidence="2">The sequence shown here is derived from an EMBL/GenBank/DDBJ whole genome shotgun (WGS) entry which is preliminary data.</text>
</comment>
<keyword evidence="3" id="KW-1185">Reference proteome</keyword>
<dbReference type="EMBL" id="BSNF01000010">
    <property type="protein sequence ID" value="GLQ07927.1"/>
    <property type="molecule type" value="Genomic_DNA"/>
</dbReference>
<reference evidence="2" key="2">
    <citation type="submission" date="2023-01" db="EMBL/GenBank/DDBJ databases">
        <title>Draft genome sequence of Sneathiella chinensis strain NBRC 103408.</title>
        <authorList>
            <person name="Sun Q."/>
            <person name="Mori K."/>
        </authorList>
    </citation>
    <scope>NUCLEOTIDE SEQUENCE</scope>
    <source>
        <strain evidence="2">NBRC 103408</strain>
    </source>
</reference>
<evidence type="ECO:0000313" key="2">
    <source>
        <dbReference type="EMBL" id="GLQ07927.1"/>
    </source>
</evidence>
<reference evidence="2" key="1">
    <citation type="journal article" date="2014" name="Int. J. Syst. Evol. Microbiol.">
        <title>Complete genome of a new Firmicutes species belonging to the dominant human colonic microbiota ('Ruminococcus bicirculans') reveals two chromosomes and a selective capacity to utilize plant glucans.</title>
        <authorList>
            <consortium name="NISC Comparative Sequencing Program"/>
            <person name="Wegmann U."/>
            <person name="Louis P."/>
            <person name="Goesmann A."/>
            <person name="Henrissat B."/>
            <person name="Duncan S.H."/>
            <person name="Flint H.J."/>
        </authorList>
    </citation>
    <scope>NUCLEOTIDE SEQUENCE</scope>
    <source>
        <strain evidence="2">NBRC 103408</strain>
    </source>
</reference>
<name>A0ABQ5U738_9PROT</name>
<feature type="region of interest" description="Disordered" evidence="1">
    <location>
        <begin position="117"/>
        <end position="138"/>
    </location>
</feature>
<proteinExistence type="predicted"/>
<dbReference type="Pfam" id="PF08660">
    <property type="entry name" value="Alg14"/>
    <property type="match status" value="1"/>
</dbReference>
<accession>A0ABQ5U738</accession>